<feature type="compositionally biased region" description="Polar residues" evidence="1">
    <location>
        <begin position="49"/>
        <end position="67"/>
    </location>
</feature>
<feature type="domain" description="DUF8004" evidence="2">
    <location>
        <begin position="421"/>
        <end position="515"/>
    </location>
</feature>
<evidence type="ECO:0000313" key="4">
    <source>
        <dbReference type="Proteomes" id="UP000250266"/>
    </source>
</evidence>
<dbReference type="Pfam" id="PF26013">
    <property type="entry name" value="DUF8004"/>
    <property type="match status" value="1"/>
</dbReference>
<dbReference type="PANTHER" id="PTHR39601:SF2">
    <property type="entry name" value="CHORIOGENIN HMINOR"/>
    <property type="match status" value="1"/>
</dbReference>
<evidence type="ECO:0000259" key="2">
    <source>
        <dbReference type="Pfam" id="PF26013"/>
    </source>
</evidence>
<feature type="compositionally biased region" description="Low complexity" evidence="1">
    <location>
        <begin position="146"/>
        <end position="155"/>
    </location>
</feature>
<feature type="compositionally biased region" description="Polar residues" evidence="1">
    <location>
        <begin position="78"/>
        <end position="88"/>
    </location>
</feature>
<dbReference type="EMBL" id="KV745056">
    <property type="protein sequence ID" value="OCK78497.1"/>
    <property type="molecule type" value="Genomic_DNA"/>
</dbReference>
<gene>
    <name evidence="3" type="ORF">K432DRAFT_301892</name>
</gene>
<keyword evidence="4" id="KW-1185">Reference proteome</keyword>
<sequence>MSARGARSRKAVVKNIEKKERKVAAKQFAADLPRPKTAFSDWTAASIRENAQYTSNQPTRSGSQLATTHPVPSRHSRSNSQPESSTGRPSLGGITGTQGSADARPSRARTSTSASTTSANSAGEKVKYQAKGKETKAPRGRGGGVPPKKTTTITPLPFRGRTESNASSEYPVYKTWANFKIWYGNEHGFRPYRGFDFDEDMQIGSVLVYFKEEQTNDDHPLPQLRVHLDALENSGSTWLNNALLYGKLDLFEDDMTPPTSPDSANPGARYPSLNSNANQPSNSDSSYRGPVPPRDSSKTATPFGYMDSVTGQRMMHGSLSAPTPPESTVASSQESPNGYEDDEIPATHELWFAAPAHVRSPQAQRLHHVAVRNFLAILHNKPIVGTDLFEMLSTLQPEIEIMYDLDHDENSQMSSRMRSVQIITQYLTSRRLDDVRNSIKRALGLIAWAEQDTVRWEEGYTESFVHLVGMMSPQIEELPEFRRLSIVTRRNLGMSANALQLKLMEAEEKLSTFDFAEMWEEPFNTDSNPVYKSFTAFRQFLATFYTAVYGSWPPKQGKNWLSRRMVMSLQEDFGSLYDYLVNRDVIWDSQEERPGKKWQMAKVASSPDDFFADCPDLPLTDMLIGFDNRHGFLHIPRPYPLLPRTVASRKAPQKKSLFSSFKRSKNDPHTDAKTHLQLSIVFSDATNIQKLGVSFTSNSLIDHFERYELNADLKGVSPRDARLGRWILLYGVLQVLSQLSVDTKGLRYADGVQYFLCADIKRCPPWETTNERPIMTEASQLGSWCWQRRWDESRSTSRQSPNIISELEDSSDVIGELDGNGLNRDLQRVGEKIAAFGKVREAQRASEYERLNGLEFGDAKWMNGSSSPRDPAAEFDKPRVPPRSPMRASRSNQGSRLSERPESYFD</sequence>
<accession>A0A8E2JDL2</accession>
<dbReference type="Proteomes" id="UP000250266">
    <property type="component" value="Unassembled WGS sequence"/>
</dbReference>
<evidence type="ECO:0000313" key="3">
    <source>
        <dbReference type="EMBL" id="OCK78497.1"/>
    </source>
</evidence>
<feature type="compositionally biased region" description="Polar residues" evidence="1">
    <location>
        <begin position="272"/>
        <end position="286"/>
    </location>
</feature>
<dbReference type="OrthoDB" id="5302380at2759"/>
<organism evidence="3 4">
    <name type="scientific">Lepidopterella palustris CBS 459.81</name>
    <dbReference type="NCBI Taxonomy" id="1314670"/>
    <lineage>
        <taxon>Eukaryota</taxon>
        <taxon>Fungi</taxon>
        <taxon>Dikarya</taxon>
        <taxon>Ascomycota</taxon>
        <taxon>Pezizomycotina</taxon>
        <taxon>Dothideomycetes</taxon>
        <taxon>Pleosporomycetidae</taxon>
        <taxon>Mytilinidiales</taxon>
        <taxon>Argynnaceae</taxon>
        <taxon>Lepidopterella</taxon>
    </lineage>
</organism>
<dbReference type="AlphaFoldDB" id="A0A8E2JDL2"/>
<feature type="compositionally biased region" description="Basic and acidic residues" evidence="1">
    <location>
        <begin position="897"/>
        <end position="906"/>
    </location>
</feature>
<feature type="region of interest" description="Disordered" evidence="1">
    <location>
        <begin position="255"/>
        <end position="340"/>
    </location>
</feature>
<reference evidence="3 4" key="1">
    <citation type="journal article" date="2016" name="Nat. Commun.">
        <title>Ectomycorrhizal ecology is imprinted in the genome of the dominant symbiotic fungus Cenococcum geophilum.</title>
        <authorList>
            <consortium name="DOE Joint Genome Institute"/>
            <person name="Peter M."/>
            <person name="Kohler A."/>
            <person name="Ohm R.A."/>
            <person name="Kuo A."/>
            <person name="Krutzmann J."/>
            <person name="Morin E."/>
            <person name="Arend M."/>
            <person name="Barry K.W."/>
            <person name="Binder M."/>
            <person name="Choi C."/>
            <person name="Clum A."/>
            <person name="Copeland A."/>
            <person name="Grisel N."/>
            <person name="Haridas S."/>
            <person name="Kipfer T."/>
            <person name="LaButti K."/>
            <person name="Lindquist E."/>
            <person name="Lipzen A."/>
            <person name="Maire R."/>
            <person name="Meier B."/>
            <person name="Mihaltcheva S."/>
            <person name="Molinier V."/>
            <person name="Murat C."/>
            <person name="Poggeler S."/>
            <person name="Quandt C.A."/>
            <person name="Sperisen C."/>
            <person name="Tritt A."/>
            <person name="Tisserant E."/>
            <person name="Crous P.W."/>
            <person name="Henrissat B."/>
            <person name="Nehls U."/>
            <person name="Egli S."/>
            <person name="Spatafora J.W."/>
            <person name="Grigoriev I.V."/>
            <person name="Martin F.M."/>
        </authorList>
    </citation>
    <scope>NUCLEOTIDE SEQUENCE [LARGE SCALE GENOMIC DNA]</scope>
    <source>
        <strain evidence="3 4">CBS 459.81</strain>
    </source>
</reference>
<feature type="compositionally biased region" description="Low complexity" evidence="1">
    <location>
        <begin position="100"/>
        <end position="122"/>
    </location>
</feature>
<dbReference type="PANTHER" id="PTHR39601">
    <property type="entry name" value="CHORIOGENIN HMINOR"/>
    <property type="match status" value="1"/>
</dbReference>
<evidence type="ECO:0000256" key="1">
    <source>
        <dbReference type="SAM" id="MobiDB-lite"/>
    </source>
</evidence>
<dbReference type="InterPro" id="IPR058317">
    <property type="entry name" value="DUF8004"/>
</dbReference>
<feature type="compositionally biased region" description="Polar residues" evidence="1">
    <location>
        <begin position="326"/>
        <end position="336"/>
    </location>
</feature>
<feature type="region of interest" description="Disordered" evidence="1">
    <location>
        <begin position="859"/>
        <end position="906"/>
    </location>
</feature>
<name>A0A8E2JDL2_9PEZI</name>
<proteinExistence type="predicted"/>
<feature type="region of interest" description="Disordered" evidence="1">
    <location>
        <begin position="49"/>
        <end position="164"/>
    </location>
</feature>
<feature type="compositionally biased region" description="Basic and acidic residues" evidence="1">
    <location>
        <begin position="124"/>
        <end position="137"/>
    </location>
</feature>
<protein>
    <recommendedName>
        <fullName evidence="2">DUF8004 domain-containing protein</fullName>
    </recommendedName>
</protein>